<keyword evidence="1" id="KW-0805">Transcription regulation</keyword>
<organism evidence="6 7">
    <name type="scientific">Streptomyces sulfonofaciens</name>
    <dbReference type="NCBI Taxonomy" id="68272"/>
    <lineage>
        <taxon>Bacteria</taxon>
        <taxon>Bacillati</taxon>
        <taxon>Actinomycetota</taxon>
        <taxon>Actinomycetes</taxon>
        <taxon>Kitasatosporales</taxon>
        <taxon>Streptomycetaceae</taxon>
        <taxon>Streptomyces</taxon>
    </lineage>
</organism>
<evidence type="ECO:0000313" key="6">
    <source>
        <dbReference type="EMBL" id="GHH76894.1"/>
    </source>
</evidence>
<feature type="DNA-binding region" description="H-T-H motif" evidence="4">
    <location>
        <begin position="41"/>
        <end position="60"/>
    </location>
</feature>
<dbReference type="SUPFAM" id="SSF46689">
    <property type="entry name" value="Homeodomain-like"/>
    <property type="match status" value="1"/>
</dbReference>
<accession>A0A919G3C0</accession>
<feature type="domain" description="HTH tetR-type" evidence="5">
    <location>
        <begin position="18"/>
        <end position="78"/>
    </location>
</feature>
<dbReference type="EMBL" id="BNCD01000005">
    <property type="protein sequence ID" value="GHH76894.1"/>
    <property type="molecule type" value="Genomic_DNA"/>
</dbReference>
<dbReference type="SUPFAM" id="SSF48498">
    <property type="entry name" value="Tetracyclin repressor-like, C-terminal domain"/>
    <property type="match status" value="1"/>
</dbReference>
<dbReference type="PANTHER" id="PTHR47506:SF1">
    <property type="entry name" value="HTH-TYPE TRANSCRIPTIONAL REGULATOR YJDC"/>
    <property type="match status" value="1"/>
</dbReference>
<evidence type="ECO:0000256" key="2">
    <source>
        <dbReference type="ARBA" id="ARBA00023125"/>
    </source>
</evidence>
<evidence type="ECO:0000256" key="3">
    <source>
        <dbReference type="ARBA" id="ARBA00023163"/>
    </source>
</evidence>
<keyword evidence="7" id="KW-1185">Reference proteome</keyword>
<dbReference type="InterPro" id="IPR001647">
    <property type="entry name" value="HTH_TetR"/>
</dbReference>
<dbReference type="PRINTS" id="PR00455">
    <property type="entry name" value="HTHTETR"/>
</dbReference>
<dbReference type="RefSeq" id="WP_229924537.1">
    <property type="nucleotide sequence ID" value="NZ_BNCD01000005.1"/>
</dbReference>
<keyword evidence="2 4" id="KW-0238">DNA-binding</keyword>
<gene>
    <name evidence="6" type="ORF">GCM10018793_23750</name>
</gene>
<dbReference type="Pfam" id="PF16925">
    <property type="entry name" value="TetR_C_13"/>
    <property type="match status" value="1"/>
</dbReference>
<dbReference type="AlphaFoldDB" id="A0A919G3C0"/>
<proteinExistence type="predicted"/>
<evidence type="ECO:0000259" key="5">
    <source>
        <dbReference type="PROSITE" id="PS50977"/>
    </source>
</evidence>
<name>A0A919G3C0_9ACTN</name>
<dbReference type="Pfam" id="PF00440">
    <property type="entry name" value="TetR_N"/>
    <property type="match status" value="1"/>
</dbReference>
<evidence type="ECO:0000256" key="4">
    <source>
        <dbReference type="PROSITE-ProRule" id="PRU00335"/>
    </source>
</evidence>
<dbReference type="PANTHER" id="PTHR47506">
    <property type="entry name" value="TRANSCRIPTIONAL REGULATORY PROTEIN"/>
    <property type="match status" value="1"/>
</dbReference>
<dbReference type="InterPro" id="IPR036271">
    <property type="entry name" value="Tet_transcr_reg_TetR-rel_C_sf"/>
</dbReference>
<dbReference type="GO" id="GO:0003677">
    <property type="term" value="F:DNA binding"/>
    <property type="evidence" value="ECO:0007669"/>
    <property type="project" value="UniProtKB-UniRule"/>
</dbReference>
<comment type="caution">
    <text evidence="6">The sequence shown here is derived from an EMBL/GenBank/DDBJ whole genome shotgun (WGS) entry which is preliminary data.</text>
</comment>
<dbReference type="Gene3D" id="1.10.357.10">
    <property type="entry name" value="Tetracycline Repressor, domain 2"/>
    <property type="match status" value="1"/>
</dbReference>
<dbReference type="InterPro" id="IPR009057">
    <property type="entry name" value="Homeodomain-like_sf"/>
</dbReference>
<dbReference type="Proteomes" id="UP000603708">
    <property type="component" value="Unassembled WGS sequence"/>
</dbReference>
<evidence type="ECO:0000256" key="1">
    <source>
        <dbReference type="ARBA" id="ARBA00023015"/>
    </source>
</evidence>
<reference evidence="6" key="1">
    <citation type="journal article" date="2014" name="Int. J. Syst. Evol. Microbiol.">
        <title>Complete genome sequence of Corynebacterium casei LMG S-19264T (=DSM 44701T), isolated from a smear-ripened cheese.</title>
        <authorList>
            <consortium name="US DOE Joint Genome Institute (JGI-PGF)"/>
            <person name="Walter F."/>
            <person name="Albersmeier A."/>
            <person name="Kalinowski J."/>
            <person name="Ruckert C."/>
        </authorList>
    </citation>
    <scope>NUCLEOTIDE SEQUENCE</scope>
    <source>
        <strain evidence="6">JCM 5069</strain>
    </source>
</reference>
<protein>
    <submittedName>
        <fullName evidence="6">Transcriptional regulator</fullName>
    </submittedName>
</protein>
<reference evidence="6" key="2">
    <citation type="submission" date="2020-09" db="EMBL/GenBank/DDBJ databases">
        <authorList>
            <person name="Sun Q."/>
            <person name="Ohkuma M."/>
        </authorList>
    </citation>
    <scope>NUCLEOTIDE SEQUENCE</scope>
    <source>
        <strain evidence="6">JCM 5069</strain>
    </source>
</reference>
<dbReference type="InterPro" id="IPR011075">
    <property type="entry name" value="TetR_C"/>
</dbReference>
<keyword evidence="3" id="KW-0804">Transcription</keyword>
<dbReference type="PROSITE" id="PS50977">
    <property type="entry name" value="HTH_TETR_2"/>
    <property type="match status" value="1"/>
</dbReference>
<sequence>MGVQRGKEETARLTARGRVTRTRIVETAAELMRVKGVNATTLDEVRAASGTSKSQLYRHFPDRDALVHEVVEFQASKRLDDQRRLLRRLDSIRGLERWRDAIVGHTALHGGAYGCPMGSLANELADHDDDARSALAEFFEDWEELLHSGLERMRHNGELRPDADPRALATALMAAVQGGYVLARTTRDASPMRTALNMAIAHVRTFTPKV</sequence>
<evidence type="ECO:0000313" key="7">
    <source>
        <dbReference type="Proteomes" id="UP000603708"/>
    </source>
</evidence>